<dbReference type="Proteomes" id="UP000289738">
    <property type="component" value="Chromosome A04"/>
</dbReference>
<feature type="transmembrane region" description="Helical" evidence="2">
    <location>
        <begin position="28"/>
        <end position="46"/>
    </location>
</feature>
<dbReference type="AlphaFoldDB" id="A0A445DGT0"/>
<name>A0A445DGT0_ARAHY</name>
<proteinExistence type="predicted"/>
<evidence type="ECO:0000256" key="1">
    <source>
        <dbReference type="SAM" id="MobiDB-lite"/>
    </source>
</evidence>
<keyword evidence="2" id="KW-0472">Membrane</keyword>
<accession>A0A445DGT0</accession>
<dbReference type="EMBL" id="SDMP01000004">
    <property type="protein sequence ID" value="RYR62388.1"/>
    <property type="molecule type" value="Genomic_DNA"/>
</dbReference>
<comment type="caution">
    <text evidence="3">The sequence shown here is derived from an EMBL/GenBank/DDBJ whole genome shotgun (WGS) entry which is preliminary data.</text>
</comment>
<reference evidence="3 4" key="1">
    <citation type="submission" date="2019-01" db="EMBL/GenBank/DDBJ databases">
        <title>Sequencing of cultivated peanut Arachis hypogaea provides insights into genome evolution and oil improvement.</title>
        <authorList>
            <person name="Chen X."/>
        </authorList>
    </citation>
    <scope>NUCLEOTIDE SEQUENCE [LARGE SCALE GENOMIC DNA]</scope>
    <source>
        <strain evidence="4">cv. Fuhuasheng</strain>
        <tissue evidence="3">Leaves</tissue>
    </source>
</reference>
<keyword evidence="2" id="KW-0812">Transmembrane</keyword>
<feature type="region of interest" description="Disordered" evidence="1">
    <location>
        <begin position="52"/>
        <end position="93"/>
    </location>
</feature>
<feature type="compositionally biased region" description="Pro residues" evidence="1">
    <location>
        <begin position="56"/>
        <end position="67"/>
    </location>
</feature>
<protein>
    <submittedName>
        <fullName evidence="3">Uncharacterized protein</fullName>
    </submittedName>
</protein>
<keyword evidence="2" id="KW-1133">Transmembrane helix</keyword>
<organism evidence="3 4">
    <name type="scientific">Arachis hypogaea</name>
    <name type="common">Peanut</name>
    <dbReference type="NCBI Taxonomy" id="3818"/>
    <lineage>
        <taxon>Eukaryota</taxon>
        <taxon>Viridiplantae</taxon>
        <taxon>Streptophyta</taxon>
        <taxon>Embryophyta</taxon>
        <taxon>Tracheophyta</taxon>
        <taxon>Spermatophyta</taxon>
        <taxon>Magnoliopsida</taxon>
        <taxon>eudicotyledons</taxon>
        <taxon>Gunneridae</taxon>
        <taxon>Pentapetalae</taxon>
        <taxon>rosids</taxon>
        <taxon>fabids</taxon>
        <taxon>Fabales</taxon>
        <taxon>Fabaceae</taxon>
        <taxon>Papilionoideae</taxon>
        <taxon>50 kb inversion clade</taxon>
        <taxon>dalbergioids sensu lato</taxon>
        <taxon>Dalbergieae</taxon>
        <taxon>Pterocarpus clade</taxon>
        <taxon>Arachis</taxon>
    </lineage>
</organism>
<sequence length="138" mass="15403">MKSPPKRVDSTTYPTSLKRSIEFHGKPFLIILLLVSIHLLLRSLLLPHPFHLQQPPYVPPPRPPPPTVAAAPAATAYSYPPPPSHHHQFQRDAHQLFQRDAQTITPEALESVKAAIDNSDIDHKTDAKRNIVPRRAAG</sequence>
<feature type="compositionally biased region" description="Basic and acidic residues" evidence="1">
    <location>
        <begin position="120"/>
        <end position="129"/>
    </location>
</feature>
<keyword evidence="4" id="KW-1185">Reference proteome</keyword>
<dbReference type="STRING" id="3818.A0A445DGT0"/>
<feature type="compositionally biased region" description="Low complexity" evidence="1">
    <location>
        <begin position="68"/>
        <end position="78"/>
    </location>
</feature>
<evidence type="ECO:0000313" key="3">
    <source>
        <dbReference type="EMBL" id="RYR62388.1"/>
    </source>
</evidence>
<evidence type="ECO:0000256" key="2">
    <source>
        <dbReference type="SAM" id="Phobius"/>
    </source>
</evidence>
<evidence type="ECO:0000313" key="4">
    <source>
        <dbReference type="Proteomes" id="UP000289738"/>
    </source>
</evidence>
<gene>
    <name evidence="3" type="ORF">Ahy_A04g019926</name>
</gene>
<feature type="region of interest" description="Disordered" evidence="1">
    <location>
        <begin position="114"/>
        <end position="138"/>
    </location>
</feature>